<dbReference type="SMART" id="SM00382">
    <property type="entry name" value="AAA"/>
    <property type="match status" value="1"/>
</dbReference>
<dbReference type="PANTHER" id="PTHR43394">
    <property type="entry name" value="ATP-DEPENDENT PERMEASE MDL1, MITOCHONDRIAL"/>
    <property type="match status" value="1"/>
</dbReference>
<dbReference type="Pfam" id="PF24963">
    <property type="entry name" value="DUF7768"/>
    <property type="match status" value="1"/>
</dbReference>
<dbReference type="InterPro" id="IPR003439">
    <property type="entry name" value="ABC_transporter-like_ATP-bd"/>
</dbReference>
<dbReference type="InterPro" id="IPR003593">
    <property type="entry name" value="AAA+_ATPase"/>
</dbReference>
<evidence type="ECO:0000256" key="1">
    <source>
        <dbReference type="ARBA" id="ARBA00022741"/>
    </source>
</evidence>
<evidence type="ECO:0000259" key="3">
    <source>
        <dbReference type="PROSITE" id="PS50893"/>
    </source>
</evidence>
<dbReference type="PROSITE" id="PS50893">
    <property type="entry name" value="ABC_TRANSPORTER_2"/>
    <property type="match status" value="1"/>
</dbReference>
<dbReference type="InterPro" id="IPR039421">
    <property type="entry name" value="Type_1_exporter"/>
</dbReference>
<dbReference type="AlphaFoldDB" id="A0A9E7AFW6"/>
<gene>
    <name evidence="4" type="ORF">M3I41_00935</name>
</gene>
<evidence type="ECO:0000256" key="2">
    <source>
        <dbReference type="ARBA" id="ARBA00022840"/>
    </source>
</evidence>
<keyword evidence="1" id="KW-0547">Nucleotide-binding</keyword>
<reference evidence="4" key="1">
    <citation type="submission" date="2022-05" db="EMBL/GenBank/DDBJ databases">
        <title>Using nanopore sequencing to obtain complete genomes from saliva samples.</title>
        <authorList>
            <person name="Baker J.L."/>
        </authorList>
    </citation>
    <scope>NUCLEOTIDE SEQUENCE</scope>
    <source>
        <strain evidence="4">JCVI-JB-Ag32</strain>
    </source>
</reference>
<accession>A0A9E7AFW6</accession>
<dbReference type="InterPro" id="IPR056670">
    <property type="entry name" value="DUF7768"/>
</dbReference>
<dbReference type="EMBL" id="CP097095">
    <property type="protein sequence ID" value="UQF79880.1"/>
    <property type="molecule type" value="Genomic_DNA"/>
</dbReference>
<dbReference type="PANTHER" id="PTHR43394:SF1">
    <property type="entry name" value="ATP-BINDING CASSETTE SUB-FAMILY B MEMBER 10, MITOCHONDRIAL"/>
    <property type="match status" value="1"/>
</dbReference>
<keyword evidence="2 4" id="KW-0067">ATP-binding</keyword>
<dbReference type="Pfam" id="PF00005">
    <property type="entry name" value="ABC_tran"/>
    <property type="match status" value="1"/>
</dbReference>
<dbReference type="Proteomes" id="UP000830236">
    <property type="component" value="Chromosome"/>
</dbReference>
<feature type="domain" description="ABC transporter" evidence="3">
    <location>
        <begin position="170"/>
        <end position="413"/>
    </location>
</feature>
<dbReference type="Gene3D" id="3.40.50.300">
    <property type="entry name" value="P-loop containing nucleotide triphosphate hydrolases"/>
    <property type="match status" value="1"/>
</dbReference>
<evidence type="ECO:0000313" key="5">
    <source>
        <dbReference type="Proteomes" id="UP000830236"/>
    </source>
</evidence>
<dbReference type="InterPro" id="IPR027417">
    <property type="entry name" value="P-loop_NTPase"/>
</dbReference>
<protein>
    <submittedName>
        <fullName evidence="4">ABC transporter ATP-binding protein/permease</fullName>
    </submittedName>
</protein>
<dbReference type="GO" id="GO:0016887">
    <property type="term" value="F:ATP hydrolysis activity"/>
    <property type="evidence" value="ECO:0007669"/>
    <property type="project" value="InterPro"/>
</dbReference>
<sequence length="418" mass="46182">MNPTDSSIPRLNASRCADLTVYEVLKREQRAQFGYQPLTYIRIPFAGNIEANTRLARRMCAAAITRRRIPIAPHLLFPQFIDDTDLEAAARFDHVTAEYQGGQRSTHGFVAPNCLVMDIDNDHTENPNEWVTPQGLADLLADVKFMTATSRNDGKSKHGTPARPRFHVYLLISPVTDPATYAGLKKSLADRFTFFDAGATSALVGLNGSGKTTICKLLLRFYEPTSGSILINGIDIADYSREALYKRFSALFQDFAKFERSLGDNITFGAGRGFTDDDTQAATAALNMVALNYLKEELPQGFDTILGRRFDGGQQLSIGQWQRLATARALYKKPGLLVLDEPTASVDAVSEKAMFEALTAIDYQLTILLVAHRFTTICHAEKIIVLDGGKVVGCGDHATLLKSCKFYADMFHAQNSYN</sequence>
<proteinExistence type="predicted"/>
<dbReference type="GO" id="GO:0015421">
    <property type="term" value="F:ABC-type oligopeptide transporter activity"/>
    <property type="evidence" value="ECO:0007669"/>
    <property type="project" value="TreeGrafter"/>
</dbReference>
<dbReference type="SUPFAM" id="SSF52540">
    <property type="entry name" value="P-loop containing nucleoside triphosphate hydrolases"/>
    <property type="match status" value="1"/>
</dbReference>
<dbReference type="GO" id="GO:0005524">
    <property type="term" value="F:ATP binding"/>
    <property type="evidence" value="ECO:0007669"/>
    <property type="project" value="UniProtKB-KW"/>
</dbReference>
<evidence type="ECO:0000313" key="4">
    <source>
        <dbReference type="EMBL" id="UQF79880.1"/>
    </source>
</evidence>
<name>A0A9E7AFW6_9ACTO</name>
<dbReference type="KEGG" id="agh:M3I41_00935"/>
<organism evidence="4 5">
    <name type="scientific">Actinomyces graevenitzii</name>
    <dbReference type="NCBI Taxonomy" id="55565"/>
    <lineage>
        <taxon>Bacteria</taxon>
        <taxon>Bacillati</taxon>
        <taxon>Actinomycetota</taxon>
        <taxon>Actinomycetes</taxon>
        <taxon>Actinomycetales</taxon>
        <taxon>Actinomycetaceae</taxon>
        <taxon>Actinomyces</taxon>
    </lineage>
</organism>